<organism evidence="3 4">
    <name type="scientific">Balneicella halophila</name>
    <dbReference type="NCBI Taxonomy" id="1537566"/>
    <lineage>
        <taxon>Bacteria</taxon>
        <taxon>Pseudomonadati</taxon>
        <taxon>Bacteroidota</taxon>
        <taxon>Bacteroidia</taxon>
        <taxon>Bacteroidales</taxon>
        <taxon>Balneicellaceae</taxon>
        <taxon>Balneicella</taxon>
    </lineage>
</organism>
<evidence type="ECO:0000256" key="2">
    <source>
        <dbReference type="HAMAP-Rule" id="MF_00048"/>
    </source>
</evidence>
<dbReference type="PANTHER" id="PTHR34039:SF1">
    <property type="entry name" value="UPF0102 PROTEIN YRAN"/>
    <property type="match status" value="1"/>
</dbReference>
<accession>A0A7L4UQK4</accession>
<dbReference type="InterPro" id="IPR011856">
    <property type="entry name" value="tRNA_endonuc-like_dom_sf"/>
</dbReference>
<evidence type="ECO:0000313" key="4">
    <source>
        <dbReference type="Proteomes" id="UP000251835"/>
    </source>
</evidence>
<name>A0A7L4UQK4_BALHA</name>
<dbReference type="Proteomes" id="UP000251835">
    <property type="component" value="Unassembled WGS sequence"/>
</dbReference>
<dbReference type="PANTHER" id="PTHR34039">
    <property type="entry name" value="UPF0102 PROTEIN YRAN"/>
    <property type="match status" value="1"/>
</dbReference>
<dbReference type="GO" id="GO:0003676">
    <property type="term" value="F:nucleic acid binding"/>
    <property type="evidence" value="ECO:0007669"/>
    <property type="project" value="InterPro"/>
</dbReference>
<dbReference type="NCBIfam" id="TIGR00252">
    <property type="entry name" value="YraN family protein"/>
    <property type="match status" value="1"/>
</dbReference>
<comment type="similarity">
    <text evidence="1 2">Belongs to the UPF0102 family.</text>
</comment>
<dbReference type="RefSeq" id="WP_116495615.1">
    <property type="nucleotide sequence ID" value="NZ_QENZ01000003.1"/>
</dbReference>
<dbReference type="Gene3D" id="3.40.1350.10">
    <property type="match status" value="1"/>
</dbReference>
<dbReference type="GO" id="GO:0004519">
    <property type="term" value="F:endonuclease activity"/>
    <property type="evidence" value="ECO:0007669"/>
    <property type="project" value="UniProtKB-KW"/>
</dbReference>
<sequence>MAEHNTLGKVGEIKAKEYLESKGYIIFHTNWRYKHKEIDLVALKNDILVFVEVKTRSFGGMQNARECITKSKMRFLIEAADAYVTMFNRPEEVRFDLLALTKSPSTIEIEHIENAFNALDI</sequence>
<evidence type="ECO:0000256" key="1">
    <source>
        <dbReference type="ARBA" id="ARBA00006738"/>
    </source>
</evidence>
<dbReference type="SUPFAM" id="SSF52980">
    <property type="entry name" value="Restriction endonuclease-like"/>
    <property type="match status" value="1"/>
</dbReference>
<keyword evidence="3" id="KW-0540">Nuclease</keyword>
<proteinExistence type="inferred from homology"/>
<gene>
    <name evidence="3" type="ORF">C7377_0350</name>
</gene>
<dbReference type="OrthoDB" id="9802516at2"/>
<dbReference type="HAMAP" id="MF_00048">
    <property type="entry name" value="UPF0102"/>
    <property type="match status" value="1"/>
</dbReference>
<keyword evidence="3" id="KW-0255">Endonuclease</keyword>
<evidence type="ECO:0000313" key="3">
    <source>
        <dbReference type="EMBL" id="PVX52055.1"/>
    </source>
</evidence>
<protein>
    <recommendedName>
        <fullName evidence="2">UPF0102 protein C7377_0350</fullName>
    </recommendedName>
</protein>
<dbReference type="InterPro" id="IPR003509">
    <property type="entry name" value="UPF0102_YraN-like"/>
</dbReference>
<dbReference type="AlphaFoldDB" id="A0A7L4UQK4"/>
<comment type="caution">
    <text evidence="3">The sequence shown here is derived from an EMBL/GenBank/DDBJ whole genome shotgun (WGS) entry which is preliminary data.</text>
</comment>
<dbReference type="InterPro" id="IPR011335">
    <property type="entry name" value="Restrct_endonuc-II-like"/>
</dbReference>
<reference evidence="3 4" key="1">
    <citation type="submission" date="2018-05" db="EMBL/GenBank/DDBJ databases">
        <title>Genomic Encyclopedia of Type Strains, Phase IV (KMG-IV): sequencing the most valuable type-strain genomes for metagenomic binning, comparative biology and taxonomic classification.</title>
        <authorList>
            <person name="Goeker M."/>
        </authorList>
    </citation>
    <scope>NUCLEOTIDE SEQUENCE [LARGE SCALE GENOMIC DNA]</scope>
    <source>
        <strain evidence="3 4">DSM 28579</strain>
    </source>
</reference>
<dbReference type="EMBL" id="QENZ01000003">
    <property type="protein sequence ID" value="PVX52055.1"/>
    <property type="molecule type" value="Genomic_DNA"/>
</dbReference>
<keyword evidence="3" id="KW-0378">Hydrolase</keyword>
<dbReference type="CDD" id="cd20736">
    <property type="entry name" value="PoNe_Nuclease"/>
    <property type="match status" value="1"/>
</dbReference>
<dbReference type="Pfam" id="PF02021">
    <property type="entry name" value="UPF0102"/>
    <property type="match status" value="1"/>
</dbReference>
<keyword evidence="4" id="KW-1185">Reference proteome</keyword>